<evidence type="ECO:0000313" key="7">
    <source>
        <dbReference type="EMBL" id="MBB2996780.1"/>
    </source>
</evidence>
<dbReference type="Pfam" id="PF02899">
    <property type="entry name" value="Phage_int_SAM_1"/>
    <property type="match status" value="1"/>
</dbReference>
<dbReference type="PANTHER" id="PTHR30349:SF81">
    <property type="entry name" value="TYROSINE RECOMBINASE XERC"/>
    <property type="match status" value="1"/>
</dbReference>
<dbReference type="GO" id="GO:0015074">
    <property type="term" value="P:DNA integration"/>
    <property type="evidence" value="ECO:0007669"/>
    <property type="project" value="UniProtKB-KW"/>
</dbReference>
<dbReference type="PANTHER" id="PTHR30349">
    <property type="entry name" value="PHAGE INTEGRASE-RELATED"/>
    <property type="match status" value="1"/>
</dbReference>
<dbReference type="RefSeq" id="WP_183512352.1">
    <property type="nucleotide sequence ID" value="NZ_BAABGK010000035.1"/>
</dbReference>
<dbReference type="InterPro" id="IPR004107">
    <property type="entry name" value="Integrase_SAM-like_N"/>
</dbReference>
<dbReference type="InterPro" id="IPR050090">
    <property type="entry name" value="Tyrosine_recombinase_XerCD"/>
</dbReference>
<dbReference type="Gene3D" id="1.10.150.130">
    <property type="match status" value="1"/>
</dbReference>
<evidence type="ECO:0000256" key="3">
    <source>
        <dbReference type="ARBA" id="ARBA00023172"/>
    </source>
</evidence>
<dbReference type="Gene3D" id="1.10.443.10">
    <property type="entry name" value="Intergrase catalytic core"/>
    <property type="match status" value="1"/>
</dbReference>
<dbReference type="InterPro" id="IPR011010">
    <property type="entry name" value="DNA_brk_join_enz"/>
</dbReference>
<keyword evidence="3" id="KW-0233">DNA recombination</keyword>
<dbReference type="SUPFAM" id="SSF56349">
    <property type="entry name" value="DNA breaking-rejoining enzymes"/>
    <property type="match status" value="1"/>
</dbReference>
<keyword evidence="8" id="KW-1185">Reference proteome</keyword>
<dbReference type="AlphaFoldDB" id="A0A839QLX7"/>
<dbReference type="PROSITE" id="PS51900">
    <property type="entry name" value="CB"/>
    <property type="match status" value="1"/>
</dbReference>
<feature type="domain" description="Tyr recombinase" evidence="5">
    <location>
        <begin position="119"/>
        <end position="304"/>
    </location>
</feature>
<protein>
    <submittedName>
        <fullName evidence="7">Site-specific recombinase XerD</fullName>
    </submittedName>
</protein>
<dbReference type="GO" id="GO:0006310">
    <property type="term" value="P:DNA recombination"/>
    <property type="evidence" value="ECO:0007669"/>
    <property type="project" value="UniProtKB-KW"/>
</dbReference>
<feature type="domain" description="Core-binding (CB)" evidence="6">
    <location>
        <begin position="2"/>
        <end position="95"/>
    </location>
</feature>
<evidence type="ECO:0000259" key="5">
    <source>
        <dbReference type="PROSITE" id="PS51898"/>
    </source>
</evidence>
<keyword evidence="2 4" id="KW-0238">DNA-binding</keyword>
<dbReference type="GO" id="GO:0003677">
    <property type="term" value="F:DNA binding"/>
    <property type="evidence" value="ECO:0007669"/>
    <property type="project" value="UniProtKB-UniRule"/>
</dbReference>
<evidence type="ECO:0000259" key="6">
    <source>
        <dbReference type="PROSITE" id="PS51900"/>
    </source>
</evidence>
<dbReference type="PROSITE" id="PS51898">
    <property type="entry name" value="TYR_RECOMBINASE"/>
    <property type="match status" value="1"/>
</dbReference>
<dbReference type="InterPro" id="IPR002104">
    <property type="entry name" value="Integrase_catalytic"/>
</dbReference>
<dbReference type="InterPro" id="IPR044068">
    <property type="entry name" value="CB"/>
</dbReference>
<name>A0A839QLX7_9MICC</name>
<comment type="caution">
    <text evidence="7">The sequence shown here is derived from an EMBL/GenBank/DDBJ whole genome shotgun (WGS) entry which is preliminary data.</text>
</comment>
<dbReference type="InterPro" id="IPR013762">
    <property type="entry name" value="Integrase-like_cat_sf"/>
</dbReference>
<dbReference type="Pfam" id="PF00589">
    <property type="entry name" value="Phage_integrase"/>
    <property type="match status" value="1"/>
</dbReference>
<gene>
    <name evidence="7" type="ORF">E9229_003027</name>
</gene>
<evidence type="ECO:0000256" key="4">
    <source>
        <dbReference type="PROSITE-ProRule" id="PRU01248"/>
    </source>
</evidence>
<evidence type="ECO:0000256" key="2">
    <source>
        <dbReference type="ARBA" id="ARBA00023125"/>
    </source>
</evidence>
<reference evidence="7 8" key="1">
    <citation type="submission" date="2020-08" db="EMBL/GenBank/DDBJ databases">
        <title>Sequencing the genomes of 1000 actinobacteria strains.</title>
        <authorList>
            <person name="Klenk H.-P."/>
        </authorList>
    </citation>
    <scope>NUCLEOTIDE SEQUENCE [LARGE SCALE GENOMIC DNA]</scope>
    <source>
        <strain evidence="7 8">DSM 22826</strain>
    </source>
</reference>
<organism evidence="7 8">
    <name type="scientific">Paeniglutamicibacter cryotolerans</name>
    <dbReference type="NCBI Taxonomy" id="670079"/>
    <lineage>
        <taxon>Bacteria</taxon>
        <taxon>Bacillati</taxon>
        <taxon>Actinomycetota</taxon>
        <taxon>Actinomycetes</taxon>
        <taxon>Micrococcales</taxon>
        <taxon>Micrococcaceae</taxon>
        <taxon>Paeniglutamicibacter</taxon>
    </lineage>
</organism>
<dbReference type="InterPro" id="IPR010998">
    <property type="entry name" value="Integrase_recombinase_N"/>
</dbReference>
<dbReference type="Proteomes" id="UP000523000">
    <property type="component" value="Unassembled WGS sequence"/>
</dbReference>
<evidence type="ECO:0000313" key="8">
    <source>
        <dbReference type="Proteomes" id="UP000523000"/>
    </source>
</evidence>
<proteinExistence type="predicted"/>
<keyword evidence="1" id="KW-0229">DNA integration</keyword>
<accession>A0A839QLX7</accession>
<dbReference type="EMBL" id="JACHVS010000002">
    <property type="protein sequence ID" value="MBB2996780.1"/>
    <property type="molecule type" value="Genomic_DNA"/>
</dbReference>
<sequence>MTVINATLQSFFTDRLTRQKDASSHTIAAYRDTLRLLLVFAAATHKVPASSLQWDQLDATEITAFLEHLQHDRGNSARTRNARLSAIHSLFRYAALHHPEHAASIARVLAIPPQRVDRHLVDYLTDSECEALLAAPDRSTWTGRRDYTFLVVAVQTGLRVSELIGLTVSDIHLGAGAHVSCRGKGRKDRITPLTRKTVTTLRDWAKEKTPTGSAVLFPTRAGRHLSRDAIEHRIKLHTRVATGSCPSLADKHVSAHVLRHTAAMRLLHAGIDTSVIALWLGHKQVDTTQIYITADLKVKEDAIDRTRPLNSVRGRYRRPDNILAWLGTL</sequence>
<evidence type="ECO:0000256" key="1">
    <source>
        <dbReference type="ARBA" id="ARBA00022908"/>
    </source>
</evidence>